<protein>
    <submittedName>
        <fullName evidence="3">Hint module</fullName>
    </submittedName>
</protein>
<accession>A0A6N3B424</accession>
<dbReference type="Gene3D" id="2.170.16.10">
    <property type="entry name" value="Hedgehog/Intein (Hint) domain"/>
    <property type="match status" value="1"/>
</dbReference>
<dbReference type="AlphaFoldDB" id="A0A6N3B424"/>
<dbReference type="RefSeq" id="WP_156625668.1">
    <property type="nucleotide sequence ID" value="NZ_CACRTO010000010.1"/>
</dbReference>
<dbReference type="InterPro" id="IPR036844">
    <property type="entry name" value="Hint_dom_sf"/>
</dbReference>
<dbReference type="CDD" id="cd00081">
    <property type="entry name" value="Hint"/>
    <property type="match status" value="1"/>
</dbReference>
<dbReference type="SUPFAM" id="SSF51294">
    <property type="entry name" value="Hedgehog/intein (Hint) domain"/>
    <property type="match status" value="1"/>
</dbReference>
<dbReference type="PROSITE" id="PS50818">
    <property type="entry name" value="INTEIN_C_TER"/>
    <property type="match status" value="1"/>
</dbReference>
<feature type="domain" description="Hint" evidence="2">
    <location>
        <begin position="264"/>
        <end position="358"/>
    </location>
</feature>
<organism evidence="3">
    <name type="scientific">Clostridium tertium</name>
    <dbReference type="NCBI Taxonomy" id="1559"/>
    <lineage>
        <taxon>Bacteria</taxon>
        <taxon>Bacillati</taxon>
        <taxon>Bacillota</taxon>
        <taxon>Clostridia</taxon>
        <taxon>Eubacteriales</taxon>
        <taxon>Clostridiaceae</taxon>
        <taxon>Clostridium</taxon>
    </lineage>
</organism>
<dbReference type="NCBIfam" id="TIGR01443">
    <property type="entry name" value="intein_Cterm"/>
    <property type="match status" value="1"/>
</dbReference>
<evidence type="ECO:0000256" key="1">
    <source>
        <dbReference type="SAM" id="MobiDB-lite"/>
    </source>
</evidence>
<dbReference type="PROSITE" id="PS50817">
    <property type="entry name" value="INTEIN_N_TER"/>
    <property type="match status" value="1"/>
</dbReference>
<dbReference type="InterPro" id="IPR030934">
    <property type="entry name" value="Intein_C"/>
</dbReference>
<reference evidence="3" key="1">
    <citation type="submission" date="2019-11" db="EMBL/GenBank/DDBJ databases">
        <authorList>
            <person name="Feng L."/>
        </authorList>
    </citation>
    <scope>NUCLEOTIDE SEQUENCE</scope>
    <source>
        <strain evidence="3">CTertiumLFYP3</strain>
    </source>
</reference>
<dbReference type="SMART" id="SM00306">
    <property type="entry name" value="HintN"/>
    <property type="match status" value="1"/>
</dbReference>
<sequence length="545" mass="61548">MVDTEAAKYFITNNLMPILRELDGEIEDLEGLKRKLGSLNRYYSRNSNMLSDINSALREVNGDYDKLQDFIRNFKSFIENIEEVDESLAKKFKNDVKEYCNTNGIETTEWYDTLLNFVQGALDIVGFIPVVGDIADLVNAVISAFRGDWLAVGISLIAIIPLVGDSFKFLKYTDEAAALLKYGDEVVDIGGAISKEGAQKASKKAGKEFTEKAIKDPDAAKKMLDTTMDMGNGNHYIKNKKGYDFEFDINKTDIHPESREFIMAGCFLGETKVKTENGLTLIRDIKAGDKVLTVNEKNGQEEYKEVKELFIRSSNEICIIKVGNDIIKTTTGHLFKVKDKWWTAAINIEKGDYLYSENNEYLEVDEVHVEKNNYPSYVYNLSIDGNHNYFVGEEKVLAHNMANIKSCSQPIEGVSTPESIPKRPSWRQSELDVQSDFPDYNPQKSFIDGDEVPYGTKGSSRPDFYKEGASIEVKNYKVTTSEGRSRLINNISNQVNKRITDLPSGTSQTIIIDVRGQNVSNDVLRSIRDKILEKSNVNVNIQFKR</sequence>
<dbReference type="InterPro" id="IPR006141">
    <property type="entry name" value="Intein_N"/>
</dbReference>
<proteinExistence type="predicted"/>
<dbReference type="EMBL" id="CACRTO010000010">
    <property type="protein sequence ID" value="VYT97218.1"/>
    <property type="molecule type" value="Genomic_DNA"/>
</dbReference>
<gene>
    <name evidence="3" type="ORF">CTLFYP3_01141</name>
</gene>
<feature type="region of interest" description="Disordered" evidence="1">
    <location>
        <begin position="440"/>
        <end position="461"/>
    </location>
</feature>
<dbReference type="GO" id="GO:0016539">
    <property type="term" value="P:intein-mediated protein splicing"/>
    <property type="evidence" value="ECO:0007669"/>
    <property type="project" value="InterPro"/>
</dbReference>
<evidence type="ECO:0000313" key="3">
    <source>
        <dbReference type="EMBL" id="VYT97218.1"/>
    </source>
</evidence>
<dbReference type="CDD" id="cd20745">
    <property type="entry name" value="FIX_RhsA_AHH_HNH-like"/>
    <property type="match status" value="1"/>
</dbReference>
<evidence type="ECO:0000259" key="2">
    <source>
        <dbReference type="SMART" id="SM00306"/>
    </source>
</evidence>
<name>A0A6N3B424_9CLOT</name>
<dbReference type="InterPro" id="IPR003587">
    <property type="entry name" value="Hint_dom_N"/>
</dbReference>
<dbReference type="Pfam" id="PF07591">
    <property type="entry name" value="PT-HINT"/>
    <property type="match status" value="1"/>
</dbReference>